<dbReference type="AlphaFoldDB" id="A0A485LVR2"/>
<dbReference type="InterPro" id="IPR012349">
    <property type="entry name" value="Split_barrel_FMN-bd"/>
</dbReference>
<dbReference type="GO" id="GO:0010181">
    <property type="term" value="F:FMN binding"/>
    <property type="evidence" value="ECO:0007669"/>
    <property type="project" value="InterPro"/>
</dbReference>
<gene>
    <name evidence="3" type="primary">flr</name>
    <name evidence="3" type="ORF">SCFA_1300004</name>
</gene>
<protein>
    <submittedName>
        <fullName evidence="3">Flavoredoxin</fullName>
    </submittedName>
</protein>
<dbReference type="PANTHER" id="PTHR43567">
    <property type="entry name" value="FLAVOREDOXIN-RELATED-RELATED"/>
    <property type="match status" value="1"/>
</dbReference>
<proteinExistence type="inferred from homology"/>
<evidence type="ECO:0000256" key="1">
    <source>
        <dbReference type="ARBA" id="ARBA00038054"/>
    </source>
</evidence>
<organism evidence="3">
    <name type="scientific">anaerobic digester metagenome</name>
    <dbReference type="NCBI Taxonomy" id="1263854"/>
    <lineage>
        <taxon>unclassified sequences</taxon>
        <taxon>metagenomes</taxon>
        <taxon>ecological metagenomes</taxon>
    </lineage>
</organism>
<sequence>MKRKPIPFSELLIQAHTIWSRQWLVLTCGDFKSGEFNSMTVGWGSFGTMWNVPMAQVVVRPTRYTYQFMEQYDTFTLCALGKKYRDSLKILGSRSGRDGDKISAAGLTPIPSSKIAAPGFAEAQLIVELKKIYWDDFKPSHFLDPSIEEHYPLKDYHRMYFGEVLAISGTESYSII</sequence>
<evidence type="ECO:0000259" key="2">
    <source>
        <dbReference type="Pfam" id="PF01613"/>
    </source>
</evidence>
<dbReference type="InterPro" id="IPR052174">
    <property type="entry name" value="Flavoredoxin"/>
</dbReference>
<dbReference type="Pfam" id="PF01613">
    <property type="entry name" value="Flavin_Reduct"/>
    <property type="match status" value="1"/>
</dbReference>
<dbReference type="InterPro" id="IPR002563">
    <property type="entry name" value="Flavin_Rdtase-like_dom"/>
</dbReference>
<dbReference type="EMBL" id="CAADRM010000036">
    <property type="protein sequence ID" value="VFU12298.1"/>
    <property type="molecule type" value="Genomic_DNA"/>
</dbReference>
<feature type="domain" description="Flavin reductase like" evidence="2">
    <location>
        <begin position="24"/>
        <end position="129"/>
    </location>
</feature>
<reference evidence="3" key="1">
    <citation type="submission" date="2019-03" db="EMBL/GenBank/DDBJ databases">
        <authorList>
            <person name="Hao L."/>
        </authorList>
    </citation>
    <scope>NUCLEOTIDE SEQUENCE</scope>
</reference>
<dbReference type="Gene3D" id="2.30.110.10">
    <property type="entry name" value="Electron Transport, Fmn-binding Protein, Chain A"/>
    <property type="match status" value="1"/>
</dbReference>
<accession>A0A485LVR2</accession>
<dbReference type="PANTHER" id="PTHR43567:SF5">
    <property type="entry name" value="HYPOTHETICAL CYTOSOLIC PROTEIN"/>
    <property type="match status" value="1"/>
</dbReference>
<comment type="similarity">
    <text evidence="1">Belongs to the flavoredoxin family.</text>
</comment>
<evidence type="ECO:0000313" key="3">
    <source>
        <dbReference type="EMBL" id="VFU12298.1"/>
    </source>
</evidence>
<dbReference type="SUPFAM" id="SSF50475">
    <property type="entry name" value="FMN-binding split barrel"/>
    <property type="match status" value="1"/>
</dbReference>
<name>A0A485LVR2_9ZZZZ</name>